<dbReference type="AlphaFoldDB" id="A0A1H8JG16"/>
<evidence type="ECO:0000256" key="2">
    <source>
        <dbReference type="ARBA" id="ARBA00009142"/>
    </source>
</evidence>
<evidence type="ECO:0000313" key="9">
    <source>
        <dbReference type="EMBL" id="SEN79660.1"/>
    </source>
</evidence>
<feature type="transmembrane region" description="Helical" evidence="8">
    <location>
        <begin position="130"/>
        <end position="149"/>
    </location>
</feature>
<gene>
    <name evidence="9" type="ORF">SAMN05216227_102523</name>
</gene>
<feature type="transmembrane region" description="Helical" evidence="8">
    <location>
        <begin position="105"/>
        <end position="124"/>
    </location>
</feature>
<dbReference type="PANTHER" id="PTHR30269:SF37">
    <property type="entry name" value="MEMBRANE TRANSPORTER PROTEIN"/>
    <property type="match status" value="1"/>
</dbReference>
<feature type="transmembrane region" description="Helical" evidence="8">
    <location>
        <begin position="232"/>
        <end position="251"/>
    </location>
</feature>
<keyword evidence="7 8" id="KW-0472">Membrane</keyword>
<proteinExistence type="inferred from homology"/>
<dbReference type="PANTHER" id="PTHR30269">
    <property type="entry name" value="TRANSMEMBRANE PROTEIN YFCA"/>
    <property type="match status" value="1"/>
</dbReference>
<keyword evidence="4 8" id="KW-1003">Cell membrane</keyword>
<evidence type="ECO:0000256" key="8">
    <source>
        <dbReference type="RuleBase" id="RU363041"/>
    </source>
</evidence>
<dbReference type="Pfam" id="PF01925">
    <property type="entry name" value="TauE"/>
    <property type="match status" value="1"/>
</dbReference>
<dbReference type="GO" id="GO:0005886">
    <property type="term" value="C:plasma membrane"/>
    <property type="evidence" value="ECO:0007669"/>
    <property type="project" value="UniProtKB-SubCell"/>
</dbReference>
<accession>A0A1H8JG16</accession>
<evidence type="ECO:0000313" key="10">
    <source>
        <dbReference type="Proteomes" id="UP000183002"/>
    </source>
</evidence>
<evidence type="ECO:0000256" key="1">
    <source>
        <dbReference type="ARBA" id="ARBA00004651"/>
    </source>
</evidence>
<protein>
    <recommendedName>
        <fullName evidence="8">Probable membrane transporter protein</fullName>
    </recommendedName>
</protein>
<feature type="transmembrane region" description="Helical" evidence="8">
    <location>
        <begin position="198"/>
        <end position="220"/>
    </location>
</feature>
<reference evidence="9 10" key="1">
    <citation type="submission" date="2016-10" db="EMBL/GenBank/DDBJ databases">
        <authorList>
            <person name="de Groot N.N."/>
        </authorList>
    </citation>
    <scope>NUCLEOTIDE SEQUENCE [LARGE SCALE GENOMIC DNA]</scope>
    <source>
        <strain evidence="9 10">CGMCC 1.10836</strain>
    </source>
</reference>
<organism evidence="9 10">
    <name type="scientific">Pseudorhodobacter antarcticus</name>
    <dbReference type="NCBI Taxonomy" id="1077947"/>
    <lineage>
        <taxon>Bacteria</taxon>
        <taxon>Pseudomonadati</taxon>
        <taxon>Pseudomonadota</taxon>
        <taxon>Alphaproteobacteria</taxon>
        <taxon>Rhodobacterales</taxon>
        <taxon>Paracoccaceae</taxon>
        <taxon>Pseudorhodobacter</taxon>
    </lineage>
</organism>
<comment type="similarity">
    <text evidence="2 8">Belongs to the 4-toluene sulfonate uptake permease (TSUP) (TC 2.A.102) family.</text>
</comment>
<dbReference type="EMBL" id="FOCO01000025">
    <property type="protein sequence ID" value="SEN79660.1"/>
    <property type="molecule type" value="Genomic_DNA"/>
</dbReference>
<evidence type="ECO:0000256" key="4">
    <source>
        <dbReference type="ARBA" id="ARBA00022475"/>
    </source>
</evidence>
<evidence type="ECO:0000256" key="6">
    <source>
        <dbReference type="ARBA" id="ARBA00022989"/>
    </source>
</evidence>
<name>A0A1H8JG16_9RHOB</name>
<comment type="subcellular location">
    <subcellularLocation>
        <location evidence="1 8">Cell membrane</location>
        <topology evidence="1 8">Multi-pass membrane protein</topology>
    </subcellularLocation>
</comment>
<keyword evidence="6 8" id="KW-1133">Transmembrane helix</keyword>
<evidence type="ECO:0000256" key="7">
    <source>
        <dbReference type="ARBA" id="ARBA00023136"/>
    </source>
</evidence>
<keyword evidence="5 8" id="KW-0812">Transmembrane</keyword>
<feature type="transmembrane region" description="Helical" evidence="8">
    <location>
        <begin position="38"/>
        <end position="58"/>
    </location>
</feature>
<feature type="transmembrane region" description="Helical" evidence="8">
    <location>
        <begin position="258"/>
        <end position="279"/>
    </location>
</feature>
<keyword evidence="3" id="KW-0813">Transport</keyword>
<dbReference type="STRING" id="1077947.SAMN05216227_102523"/>
<evidence type="ECO:0000256" key="3">
    <source>
        <dbReference type="ARBA" id="ARBA00022448"/>
    </source>
</evidence>
<keyword evidence="10" id="KW-1185">Reference proteome</keyword>
<sequence length="281" mass="29804">MQHGGAARRGSTEGGPVAGQVFALKRRQAGVGGGMDGIWFWTAAVAASIAVGLSKGGLPVVAMMSVPILSLVMPPLQAAGLLLPIYIVSDWFGVWAYRRSYDLRVLKIMFPATAVGILIGWATANLVSEAMVGGVIGALGSSFAASRLLGWGATAEARPARVGPGLVWGTAAGFTSFVSHAGGPPYQIYTVPLQMPKAVFAGTSTILFTWVNTVKLPAYWSIGILSFDSLNTAVWLFLPATLAVFAGVRLVRWLPEQLFFKLVLWALLILSLRMLWVAFAP</sequence>
<dbReference type="InterPro" id="IPR052017">
    <property type="entry name" value="TSUP"/>
</dbReference>
<dbReference type="InterPro" id="IPR002781">
    <property type="entry name" value="TM_pro_TauE-like"/>
</dbReference>
<dbReference type="Proteomes" id="UP000183002">
    <property type="component" value="Unassembled WGS sequence"/>
</dbReference>
<evidence type="ECO:0000256" key="5">
    <source>
        <dbReference type="ARBA" id="ARBA00022692"/>
    </source>
</evidence>